<dbReference type="AlphaFoldDB" id="A0A9N7V223"/>
<organism evidence="1 2">
    <name type="scientific">Pleuronectes platessa</name>
    <name type="common">European plaice</name>
    <dbReference type="NCBI Taxonomy" id="8262"/>
    <lineage>
        <taxon>Eukaryota</taxon>
        <taxon>Metazoa</taxon>
        <taxon>Chordata</taxon>
        <taxon>Craniata</taxon>
        <taxon>Vertebrata</taxon>
        <taxon>Euteleostomi</taxon>
        <taxon>Actinopterygii</taxon>
        <taxon>Neopterygii</taxon>
        <taxon>Teleostei</taxon>
        <taxon>Neoteleostei</taxon>
        <taxon>Acanthomorphata</taxon>
        <taxon>Carangaria</taxon>
        <taxon>Pleuronectiformes</taxon>
        <taxon>Pleuronectoidei</taxon>
        <taxon>Pleuronectidae</taxon>
        <taxon>Pleuronectes</taxon>
    </lineage>
</organism>
<evidence type="ECO:0000313" key="2">
    <source>
        <dbReference type="Proteomes" id="UP001153269"/>
    </source>
</evidence>
<dbReference type="EMBL" id="CADEAL010003268">
    <property type="protein sequence ID" value="CAB1444019.1"/>
    <property type="molecule type" value="Genomic_DNA"/>
</dbReference>
<dbReference type="Proteomes" id="UP001153269">
    <property type="component" value="Unassembled WGS sequence"/>
</dbReference>
<proteinExistence type="predicted"/>
<evidence type="ECO:0000313" key="1">
    <source>
        <dbReference type="EMBL" id="CAB1444019.1"/>
    </source>
</evidence>
<accession>A0A9N7V223</accession>
<protein>
    <submittedName>
        <fullName evidence="1">Uncharacterized protein</fullName>
    </submittedName>
</protein>
<comment type="caution">
    <text evidence="1">The sequence shown here is derived from an EMBL/GenBank/DDBJ whole genome shotgun (WGS) entry which is preliminary data.</text>
</comment>
<name>A0A9N7V223_PLEPL</name>
<gene>
    <name evidence="1" type="ORF">PLEPLA_LOCUS31735</name>
</gene>
<keyword evidence="2" id="KW-1185">Reference proteome</keyword>
<reference evidence="1" key="1">
    <citation type="submission" date="2020-03" db="EMBL/GenBank/DDBJ databases">
        <authorList>
            <person name="Weist P."/>
        </authorList>
    </citation>
    <scope>NUCLEOTIDE SEQUENCE</scope>
</reference>
<sequence length="71" mass="8101">MTPASSVYNLQKKVGQRADHSDYLWSLKRAQQEPTPGLHPLPPVYLRVKLTVKLQWWPVSVNQFASSALEI</sequence>